<evidence type="ECO:0000313" key="1">
    <source>
        <dbReference type="EMBL" id="RYR60513.1"/>
    </source>
</evidence>
<evidence type="ECO:0000313" key="2">
    <source>
        <dbReference type="Proteomes" id="UP000289738"/>
    </source>
</evidence>
<accession>A0A445DBH5</accession>
<organism evidence="1 2">
    <name type="scientific">Arachis hypogaea</name>
    <name type="common">Peanut</name>
    <dbReference type="NCBI Taxonomy" id="3818"/>
    <lineage>
        <taxon>Eukaryota</taxon>
        <taxon>Viridiplantae</taxon>
        <taxon>Streptophyta</taxon>
        <taxon>Embryophyta</taxon>
        <taxon>Tracheophyta</taxon>
        <taxon>Spermatophyta</taxon>
        <taxon>Magnoliopsida</taxon>
        <taxon>eudicotyledons</taxon>
        <taxon>Gunneridae</taxon>
        <taxon>Pentapetalae</taxon>
        <taxon>rosids</taxon>
        <taxon>fabids</taxon>
        <taxon>Fabales</taxon>
        <taxon>Fabaceae</taxon>
        <taxon>Papilionoideae</taxon>
        <taxon>50 kb inversion clade</taxon>
        <taxon>dalbergioids sensu lato</taxon>
        <taxon>Dalbergieae</taxon>
        <taxon>Pterocarpus clade</taxon>
        <taxon>Arachis</taxon>
    </lineage>
</organism>
<dbReference type="EMBL" id="SDMP01000004">
    <property type="protein sequence ID" value="RYR60513.1"/>
    <property type="molecule type" value="Genomic_DNA"/>
</dbReference>
<dbReference type="Proteomes" id="UP000289738">
    <property type="component" value="Chromosome A04"/>
</dbReference>
<dbReference type="InterPro" id="IPR005508">
    <property type="entry name" value="At2g31720-like"/>
</dbReference>
<name>A0A445DBH5_ARAHY</name>
<protein>
    <submittedName>
        <fullName evidence="1">Uncharacterized protein</fullName>
    </submittedName>
</protein>
<proteinExistence type="predicted"/>
<dbReference type="PANTHER" id="PTHR31541:SF25">
    <property type="entry name" value="GAMMA-GLIADIN B"/>
    <property type="match status" value="1"/>
</dbReference>
<gene>
    <name evidence="1" type="ORF">Ahy_A04g017571</name>
</gene>
<keyword evidence="2" id="KW-1185">Reference proteome</keyword>
<comment type="caution">
    <text evidence="1">The sequence shown here is derived from an EMBL/GenBank/DDBJ whole genome shotgun (WGS) entry which is preliminary data.</text>
</comment>
<reference evidence="1 2" key="1">
    <citation type="submission" date="2019-01" db="EMBL/GenBank/DDBJ databases">
        <title>Sequencing of cultivated peanut Arachis hypogaea provides insights into genome evolution and oil improvement.</title>
        <authorList>
            <person name="Chen X."/>
        </authorList>
    </citation>
    <scope>NUCLEOTIDE SEQUENCE [LARGE SCALE GENOMIC DNA]</scope>
    <source>
        <strain evidence="2">cv. Fuhuasheng</strain>
        <tissue evidence="1">Leaves</tissue>
    </source>
</reference>
<dbReference type="PANTHER" id="PTHR31541">
    <property type="entry name" value="B3 DOMAIN PLANT PROTEIN-RELATED"/>
    <property type="match status" value="1"/>
</dbReference>
<dbReference type="Pfam" id="PF03754">
    <property type="entry name" value="At2g31720-like"/>
    <property type="match status" value="1"/>
</dbReference>
<dbReference type="GO" id="GO:0003677">
    <property type="term" value="F:DNA binding"/>
    <property type="evidence" value="ECO:0007669"/>
    <property type="project" value="InterPro"/>
</dbReference>
<dbReference type="AlphaFoldDB" id="A0A445DBH5"/>
<sequence>MKNKISMIINLNFAGQERVSKEDSKKTVSSVDSRSKKETKKPVNQEFFELPQNFKNLISEMGGSRITLVIEKILYDSDLNSQQNRLLIPSQQAKNSGFVPPTKLESLEEKMEIIHRAKLHCQWFQCRLRSSSSDKNKLKEPLVDSNDSTVPFSSKKKAANAFGYCLESEGTSCGMREETNKEEKRMMNIKRGKRDFKQHCEFKPPVLTKNGFQRRIPRRPLAQWILGLSKKQKNQSTKNHLNCHKILRT</sequence>